<keyword evidence="1" id="KW-0732">Signal</keyword>
<dbReference type="InterPro" id="IPR007110">
    <property type="entry name" value="Ig-like_dom"/>
</dbReference>
<evidence type="ECO:0000313" key="5">
    <source>
        <dbReference type="Proteomes" id="UP000727407"/>
    </source>
</evidence>
<evidence type="ECO:0000259" key="3">
    <source>
        <dbReference type="PROSITE" id="PS50835"/>
    </source>
</evidence>
<evidence type="ECO:0000313" key="4">
    <source>
        <dbReference type="EMBL" id="KAF5892763.1"/>
    </source>
</evidence>
<dbReference type="InterPro" id="IPR050488">
    <property type="entry name" value="Ig_Fc_receptor"/>
</dbReference>
<dbReference type="InterPro" id="IPR003599">
    <property type="entry name" value="Ig_sub"/>
</dbReference>
<proteinExistence type="predicted"/>
<feature type="domain" description="Ig-like" evidence="3">
    <location>
        <begin position="13"/>
        <end position="93"/>
    </location>
</feature>
<keyword evidence="2" id="KW-1015">Disulfide bond</keyword>
<dbReference type="Pfam" id="PF13895">
    <property type="entry name" value="Ig_2"/>
    <property type="match status" value="1"/>
</dbReference>
<keyword evidence="4" id="KW-0675">Receptor</keyword>
<dbReference type="PANTHER" id="PTHR11481">
    <property type="entry name" value="IMMUNOGLOBULIN FC RECEPTOR"/>
    <property type="match status" value="1"/>
</dbReference>
<dbReference type="InterPro" id="IPR003598">
    <property type="entry name" value="Ig_sub2"/>
</dbReference>
<evidence type="ECO:0000256" key="1">
    <source>
        <dbReference type="ARBA" id="ARBA00022729"/>
    </source>
</evidence>
<dbReference type="EMBL" id="QNUK01000477">
    <property type="protein sequence ID" value="KAF5892763.1"/>
    <property type="molecule type" value="Genomic_DNA"/>
</dbReference>
<protein>
    <submittedName>
        <fullName evidence="4">Fc receptor-like protein 5 isoform X1</fullName>
    </submittedName>
</protein>
<organism evidence="4 5">
    <name type="scientific">Clarias magur</name>
    <name type="common">Asian catfish</name>
    <name type="synonym">Macropteronotus magur</name>
    <dbReference type="NCBI Taxonomy" id="1594786"/>
    <lineage>
        <taxon>Eukaryota</taxon>
        <taxon>Metazoa</taxon>
        <taxon>Chordata</taxon>
        <taxon>Craniata</taxon>
        <taxon>Vertebrata</taxon>
        <taxon>Euteleostomi</taxon>
        <taxon>Actinopterygii</taxon>
        <taxon>Neopterygii</taxon>
        <taxon>Teleostei</taxon>
        <taxon>Ostariophysi</taxon>
        <taxon>Siluriformes</taxon>
        <taxon>Clariidae</taxon>
        <taxon>Clarias</taxon>
    </lineage>
</organism>
<gene>
    <name evidence="4" type="ORF">DAT39_017533</name>
</gene>
<dbReference type="SMART" id="SM00408">
    <property type="entry name" value="IGc2"/>
    <property type="match status" value="1"/>
</dbReference>
<dbReference type="Proteomes" id="UP000727407">
    <property type="component" value="Unassembled WGS sequence"/>
</dbReference>
<feature type="non-terminal residue" evidence="4">
    <location>
        <position position="97"/>
    </location>
</feature>
<accession>A0A8J4TRH3</accession>
<dbReference type="PROSITE" id="PS50835">
    <property type="entry name" value="IG_LIKE"/>
    <property type="match status" value="1"/>
</dbReference>
<reference evidence="4" key="1">
    <citation type="submission" date="2020-07" db="EMBL/GenBank/DDBJ databases">
        <title>Clarias magur genome sequencing, assembly and annotation.</title>
        <authorList>
            <person name="Kushwaha B."/>
            <person name="Kumar R."/>
            <person name="Das P."/>
            <person name="Joshi C.G."/>
            <person name="Kumar D."/>
            <person name="Nagpure N.S."/>
            <person name="Pandey M."/>
            <person name="Agarwal S."/>
            <person name="Srivastava S."/>
            <person name="Singh M."/>
            <person name="Sahoo L."/>
            <person name="Jayasankar P."/>
            <person name="Meher P.K."/>
            <person name="Koringa P.G."/>
            <person name="Iquebal M.A."/>
            <person name="Das S.P."/>
            <person name="Bit A."/>
            <person name="Patnaik S."/>
            <person name="Patel N."/>
            <person name="Shah T.M."/>
            <person name="Hinsu A."/>
            <person name="Jena J.K."/>
        </authorList>
    </citation>
    <scope>NUCLEOTIDE SEQUENCE</scope>
    <source>
        <strain evidence="4">CIFAMagur01</strain>
        <tissue evidence="4">Testis</tissue>
    </source>
</reference>
<dbReference type="Gene3D" id="2.60.40.10">
    <property type="entry name" value="Immunoglobulins"/>
    <property type="match status" value="1"/>
</dbReference>
<comment type="caution">
    <text evidence="4">The sequence shown here is derived from an EMBL/GenBank/DDBJ whole genome shotgun (WGS) entry which is preliminary data.</text>
</comment>
<keyword evidence="5" id="KW-1185">Reference proteome</keyword>
<dbReference type="InterPro" id="IPR013783">
    <property type="entry name" value="Ig-like_fold"/>
</dbReference>
<name>A0A8J4TRH3_CLAMG</name>
<dbReference type="GO" id="GO:0004888">
    <property type="term" value="F:transmembrane signaling receptor activity"/>
    <property type="evidence" value="ECO:0007669"/>
    <property type="project" value="TreeGrafter"/>
</dbReference>
<dbReference type="PANTHER" id="PTHR11481:SF64">
    <property type="entry name" value="FC RECEPTOR-LIKE PROTEIN 4"/>
    <property type="match status" value="1"/>
</dbReference>
<dbReference type="SMART" id="SM00409">
    <property type="entry name" value="IG"/>
    <property type="match status" value="1"/>
</dbReference>
<sequence length="97" mass="10608">LMGLVHCALTETPVVIITPDTQVFTGERVTMRCDIKGGVDPKWTYSWNKNNNVQQHGRAQEFSIDSVTHTDSGTYTCTGRSGSRFSQTSAPVTLSVS</sequence>
<dbReference type="OrthoDB" id="6151406at2759"/>
<dbReference type="GO" id="GO:0007166">
    <property type="term" value="P:cell surface receptor signaling pathway"/>
    <property type="evidence" value="ECO:0007669"/>
    <property type="project" value="TreeGrafter"/>
</dbReference>
<dbReference type="InterPro" id="IPR036179">
    <property type="entry name" value="Ig-like_dom_sf"/>
</dbReference>
<dbReference type="AlphaFoldDB" id="A0A8J4TRH3"/>
<dbReference type="GO" id="GO:0006955">
    <property type="term" value="P:immune response"/>
    <property type="evidence" value="ECO:0007669"/>
    <property type="project" value="TreeGrafter"/>
</dbReference>
<dbReference type="SUPFAM" id="SSF48726">
    <property type="entry name" value="Immunoglobulin"/>
    <property type="match status" value="1"/>
</dbReference>
<evidence type="ECO:0000256" key="2">
    <source>
        <dbReference type="ARBA" id="ARBA00023157"/>
    </source>
</evidence>
<dbReference type="GO" id="GO:0009897">
    <property type="term" value="C:external side of plasma membrane"/>
    <property type="evidence" value="ECO:0007669"/>
    <property type="project" value="TreeGrafter"/>
</dbReference>
<dbReference type="FunFam" id="2.60.40.10:FF:001607">
    <property type="entry name" value="Leukocyte immune-type receptor TS32.15 L2.5a"/>
    <property type="match status" value="1"/>
</dbReference>
<feature type="non-terminal residue" evidence="4">
    <location>
        <position position="1"/>
    </location>
</feature>